<evidence type="ECO:0000313" key="3">
    <source>
        <dbReference type="Proteomes" id="UP000193498"/>
    </source>
</evidence>
<dbReference type="OrthoDB" id="124329at2759"/>
<comment type="caution">
    <text evidence="2">The sequence shown here is derived from an EMBL/GenBank/DDBJ whole genome shotgun (WGS) entry which is preliminary data.</text>
</comment>
<dbReference type="EMBL" id="MCFE01000128">
    <property type="protein sequence ID" value="ORX97672.1"/>
    <property type="molecule type" value="Genomic_DNA"/>
</dbReference>
<dbReference type="AlphaFoldDB" id="A0A1Y1YI23"/>
<dbReference type="SUPFAM" id="SSF53850">
    <property type="entry name" value="Periplasmic binding protein-like II"/>
    <property type="match status" value="1"/>
</dbReference>
<dbReference type="Proteomes" id="UP000193498">
    <property type="component" value="Unassembled WGS sequence"/>
</dbReference>
<organism evidence="2 3">
    <name type="scientific">Basidiobolus meristosporus CBS 931.73</name>
    <dbReference type="NCBI Taxonomy" id="1314790"/>
    <lineage>
        <taxon>Eukaryota</taxon>
        <taxon>Fungi</taxon>
        <taxon>Fungi incertae sedis</taxon>
        <taxon>Zoopagomycota</taxon>
        <taxon>Entomophthoromycotina</taxon>
        <taxon>Basidiobolomycetes</taxon>
        <taxon>Basidiobolales</taxon>
        <taxon>Basidiobolaceae</taxon>
        <taxon>Basidiobolus</taxon>
    </lineage>
</organism>
<keyword evidence="3" id="KW-1185">Reference proteome</keyword>
<evidence type="ECO:0000313" key="2">
    <source>
        <dbReference type="EMBL" id="ORX97672.1"/>
    </source>
</evidence>
<reference evidence="2 3" key="1">
    <citation type="submission" date="2016-07" db="EMBL/GenBank/DDBJ databases">
        <title>Pervasive Adenine N6-methylation of Active Genes in Fungi.</title>
        <authorList>
            <consortium name="DOE Joint Genome Institute"/>
            <person name="Mondo S.J."/>
            <person name="Dannebaum R.O."/>
            <person name="Kuo R.C."/>
            <person name="Labutti K."/>
            <person name="Haridas S."/>
            <person name="Kuo A."/>
            <person name="Salamov A."/>
            <person name="Ahrendt S.R."/>
            <person name="Lipzen A."/>
            <person name="Sullivan W."/>
            <person name="Andreopoulos W.B."/>
            <person name="Clum A."/>
            <person name="Lindquist E."/>
            <person name="Daum C."/>
            <person name="Ramamoorthy G.K."/>
            <person name="Gryganskyi A."/>
            <person name="Culley D."/>
            <person name="Magnuson J.K."/>
            <person name="James T.Y."/>
            <person name="O'Malley M.A."/>
            <person name="Stajich J.E."/>
            <person name="Spatafora J.W."/>
            <person name="Visel A."/>
            <person name="Grigoriev I.V."/>
        </authorList>
    </citation>
    <scope>NUCLEOTIDE SEQUENCE [LARGE SCALE GENOMIC DNA]</scope>
    <source>
        <strain evidence="2 3">CBS 931.73</strain>
    </source>
</reference>
<proteinExistence type="predicted"/>
<name>A0A1Y1YI23_9FUNG</name>
<dbReference type="InParanoid" id="A0A1Y1YI23"/>
<feature type="chain" id="PRO_5012260014" description="ABC transporter substrate-binding protein" evidence="1">
    <location>
        <begin position="24"/>
        <end position="126"/>
    </location>
</feature>
<evidence type="ECO:0000256" key="1">
    <source>
        <dbReference type="SAM" id="SignalP"/>
    </source>
</evidence>
<gene>
    <name evidence="2" type="ORF">K493DRAFT_300341</name>
</gene>
<protein>
    <recommendedName>
        <fullName evidence="4">ABC transporter substrate-binding protein</fullName>
    </recommendedName>
</protein>
<accession>A0A1Y1YI23</accession>
<dbReference type="STRING" id="1314790.A0A1Y1YI23"/>
<sequence>MKLPFSIVLFIAGTSLFPSQSFARPRYLKREEAELQRLYKEALAEGGKITVFAGGDLPNAGSDIVKAFESKFPGTMLNITTDLSKYHNQLIDTQLARGGDALEPDVTHLQTLHDFPRWKSQGALLK</sequence>
<feature type="signal peptide" evidence="1">
    <location>
        <begin position="1"/>
        <end position="23"/>
    </location>
</feature>
<evidence type="ECO:0008006" key="4">
    <source>
        <dbReference type="Google" id="ProtNLM"/>
    </source>
</evidence>
<keyword evidence="1" id="KW-0732">Signal</keyword>